<feature type="transmembrane region" description="Helical" evidence="7">
    <location>
        <begin position="12"/>
        <end position="34"/>
    </location>
</feature>
<feature type="transmembrane region" description="Helical" evidence="7">
    <location>
        <begin position="188"/>
        <end position="209"/>
    </location>
</feature>
<dbReference type="SUPFAM" id="SSF161098">
    <property type="entry name" value="MetI-like"/>
    <property type="match status" value="1"/>
</dbReference>
<gene>
    <name evidence="9" type="ORF">DFP98_1372</name>
</gene>
<reference evidence="9 10" key="1">
    <citation type="submission" date="2018-07" db="EMBL/GenBank/DDBJ databases">
        <title>Genomic Encyclopedia of Type Strains, Phase III (KMG-III): the genomes of soil and plant-associated and newly described type strains.</title>
        <authorList>
            <person name="Whitman W."/>
        </authorList>
    </citation>
    <scope>NUCLEOTIDE SEQUENCE [LARGE SCALE GENOMIC DNA]</scope>
    <source>
        <strain evidence="9 10">CECT 7287</strain>
    </source>
</reference>
<dbReference type="OrthoDB" id="9810086at2"/>
<dbReference type="PANTHER" id="PTHR43744:SF9">
    <property type="entry name" value="POLYGALACTURONAN_RHAMNOGALACTURONAN TRANSPORT SYSTEM PERMEASE PROTEIN YTCP"/>
    <property type="match status" value="1"/>
</dbReference>
<dbReference type="EMBL" id="QRDZ01000037">
    <property type="protein sequence ID" value="RED57010.1"/>
    <property type="molecule type" value="Genomic_DNA"/>
</dbReference>
<protein>
    <submittedName>
        <fullName evidence="9">Putative aldouronate transport system permease protein</fullName>
    </submittedName>
</protein>
<keyword evidence="10" id="KW-1185">Reference proteome</keyword>
<dbReference type="Pfam" id="PF00528">
    <property type="entry name" value="BPD_transp_1"/>
    <property type="match status" value="1"/>
</dbReference>
<evidence type="ECO:0000256" key="1">
    <source>
        <dbReference type="ARBA" id="ARBA00004651"/>
    </source>
</evidence>
<dbReference type="InterPro" id="IPR035906">
    <property type="entry name" value="MetI-like_sf"/>
</dbReference>
<accession>A0A3D9I5U1</accession>
<feature type="transmembrane region" description="Helical" evidence="7">
    <location>
        <begin position="142"/>
        <end position="162"/>
    </location>
</feature>
<dbReference type="PANTHER" id="PTHR43744">
    <property type="entry name" value="ABC TRANSPORTER PERMEASE PROTEIN MG189-RELATED-RELATED"/>
    <property type="match status" value="1"/>
</dbReference>
<keyword evidence="4 7" id="KW-0812">Transmembrane</keyword>
<evidence type="ECO:0000313" key="10">
    <source>
        <dbReference type="Proteomes" id="UP000256977"/>
    </source>
</evidence>
<comment type="subcellular location">
    <subcellularLocation>
        <location evidence="1 7">Cell membrane</location>
        <topology evidence="1 7">Multi-pass membrane protein</topology>
    </subcellularLocation>
</comment>
<evidence type="ECO:0000313" key="9">
    <source>
        <dbReference type="EMBL" id="RED57010.1"/>
    </source>
</evidence>
<dbReference type="Gene3D" id="1.10.3720.10">
    <property type="entry name" value="MetI-like"/>
    <property type="match status" value="1"/>
</dbReference>
<evidence type="ECO:0000256" key="3">
    <source>
        <dbReference type="ARBA" id="ARBA00022475"/>
    </source>
</evidence>
<feature type="transmembrane region" description="Helical" evidence="7">
    <location>
        <begin position="257"/>
        <end position="276"/>
    </location>
</feature>
<evidence type="ECO:0000256" key="6">
    <source>
        <dbReference type="ARBA" id="ARBA00023136"/>
    </source>
</evidence>
<dbReference type="RefSeq" id="WP_116064736.1">
    <property type="nucleotide sequence ID" value="NZ_QRDZ01000037.1"/>
</dbReference>
<feature type="transmembrane region" description="Helical" evidence="7">
    <location>
        <begin position="81"/>
        <end position="99"/>
    </location>
</feature>
<keyword evidence="5 7" id="KW-1133">Transmembrane helix</keyword>
<evidence type="ECO:0000256" key="7">
    <source>
        <dbReference type="RuleBase" id="RU363032"/>
    </source>
</evidence>
<dbReference type="Proteomes" id="UP000256977">
    <property type="component" value="Unassembled WGS sequence"/>
</dbReference>
<comment type="similarity">
    <text evidence="7">Belongs to the binding-protein-dependent transport system permease family.</text>
</comment>
<comment type="caution">
    <text evidence="9">The sequence shown here is derived from an EMBL/GenBank/DDBJ whole genome shotgun (WGS) entry which is preliminary data.</text>
</comment>
<evidence type="ECO:0000256" key="2">
    <source>
        <dbReference type="ARBA" id="ARBA00022448"/>
    </source>
</evidence>
<evidence type="ECO:0000259" key="8">
    <source>
        <dbReference type="PROSITE" id="PS50928"/>
    </source>
</evidence>
<keyword evidence="2 7" id="KW-0813">Transport</keyword>
<name>A0A3D9I5U1_9BACL</name>
<dbReference type="InterPro" id="IPR000515">
    <property type="entry name" value="MetI-like"/>
</dbReference>
<keyword evidence="6 7" id="KW-0472">Membrane</keyword>
<organism evidence="9 10">
    <name type="scientific">Cohnella phaseoli</name>
    <dbReference type="NCBI Taxonomy" id="456490"/>
    <lineage>
        <taxon>Bacteria</taxon>
        <taxon>Bacillati</taxon>
        <taxon>Bacillota</taxon>
        <taxon>Bacilli</taxon>
        <taxon>Bacillales</taxon>
        <taxon>Paenibacillaceae</taxon>
        <taxon>Cohnella</taxon>
    </lineage>
</organism>
<dbReference type="PROSITE" id="PS50928">
    <property type="entry name" value="ABC_TM1"/>
    <property type="match status" value="1"/>
</dbReference>
<keyword evidence="3" id="KW-1003">Cell membrane</keyword>
<dbReference type="CDD" id="cd06261">
    <property type="entry name" value="TM_PBP2"/>
    <property type="match status" value="1"/>
</dbReference>
<dbReference type="GO" id="GO:0055085">
    <property type="term" value="P:transmembrane transport"/>
    <property type="evidence" value="ECO:0007669"/>
    <property type="project" value="InterPro"/>
</dbReference>
<dbReference type="AlphaFoldDB" id="A0A3D9I5U1"/>
<feature type="domain" description="ABC transmembrane type-1" evidence="8">
    <location>
        <begin position="74"/>
        <end position="273"/>
    </location>
</feature>
<feature type="transmembrane region" description="Helical" evidence="7">
    <location>
        <begin position="111"/>
        <end position="130"/>
    </location>
</feature>
<evidence type="ECO:0000256" key="5">
    <source>
        <dbReference type="ARBA" id="ARBA00022989"/>
    </source>
</evidence>
<sequence>MRIRLHRFQAFDLLNYVLLAAVSLLCLVPIWHIAMVSLSGEGPANQYIVGLLPIEFNFNSYVSILRLDKFWDAFGVSTTRVLLGGLINFLLTVMMAYPLSKESSYFRSRSIYIWALVFTMLFSGGLIPAYMVINELHLIDTIWALVLPGAVPVFNVILMINFMRQLPKELEEACLVDGASQWAIMTRIYVPLSLPVIATVTLFSVVGHWNSWFDGLIYMNQTSNYPLQTYLHVVLASRNLVNADQNSVMASLTNRSAISAQIILASLPILIVYPFLQRFFIHGIVMGSVKE</sequence>
<proteinExistence type="inferred from homology"/>
<dbReference type="GO" id="GO:0005886">
    <property type="term" value="C:plasma membrane"/>
    <property type="evidence" value="ECO:0007669"/>
    <property type="project" value="UniProtKB-SubCell"/>
</dbReference>
<evidence type="ECO:0000256" key="4">
    <source>
        <dbReference type="ARBA" id="ARBA00022692"/>
    </source>
</evidence>